<evidence type="ECO:0000313" key="2">
    <source>
        <dbReference type="Proteomes" id="UP000439817"/>
    </source>
</evidence>
<keyword evidence="1" id="KW-0167">Capsid protein</keyword>
<gene>
    <name evidence="1" type="ORF">GJJ08_020250</name>
</gene>
<dbReference type="Proteomes" id="UP000439817">
    <property type="component" value="Chromosome"/>
</dbReference>
<protein>
    <submittedName>
        <fullName evidence="1">Phage coat protein</fullName>
    </submittedName>
</protein>
<dbReference type="InterPro" id="IPR046227">
    <property type="entry name" value="DUF6260"/>
</dbReference>
<accession>A0A7X2GHZ9</accession>
<dbReference type="AlphaFoldDB" id="A0A7X2GHZ9"/>
<evidence type="ECO:0000313" key="1">
    <source>
        <dbReference type="EMBL" id="QOU50651.1"/>
    </source>
</evidence>
<proteinExistence type="predicted"/>
<keyword evidence="1" id="KW-0946">Virion</keyword>
<dbReference type="EMBL" id="CP063008">
    <property type="protein sequence ID" value="QOU50651.1"/>
    <property type="molecule type" value="Genomic_DNA"/>
</dbReference>
<sequence>MFVFSTRRATETGNLEANQAQFNELQLARNMSAQAVADFVSRTRWRGDAANTPALDATNAVDDIRRLYRAYDQTVLAEFEPNTEFTLLNDLIPLSRSVRLEESVYEYARTGGRGWAHTSMSGQIGAALDARAYTFDGTMVPIHDSGFKFQWRDPIFNKGSALASLADAQRGSVDDVRRQYVDYVFNGFRDSAGNYIAFDGKTWKGVKADERVQIVDLSASGLNIDFTSSSATAEQIRNAAIALRDVMKLTNLQYAQQTWYVSGQIITNLERYFSDNYQSDTILLELLKLSGIAAIKEDAQLTGNQILIVPLTAGVIAPIVGQAVGTVADPRQFYNSDYVWRTWGAMGLMVKTDINNRKSVIYAHS</sequence>
<name>A0A7X2GHZ9_KLEPN</name>
<dbReference type="Pfam" id="PF19774">
    <property type="entry name" value="DUF6260"/>
    <property type="match status" value="1"/>
</dbReference>
<organism evidence="1 2">
    <name type="scientific">Klebsiella pneumoniae</name>
    <dbReference type="NCBI Taxonomy" id="573"/>
    <lineage>
        <taxon>Bacteria</taxon>
        <taxon>Pseudomonadati</taxon>
        <taxon>Pseudomonadota</taxon>
        <taxon>Gammaproteobacteria</taxon>
        <taxon>Enterobacterales</taxon>
        <taxon>Enterobacteriaceae</taxon>
        <taxon>Klebsiella/Raoultella group</taxon>
        <taxon>Klebsiella</taxon>
        <taxon>Klebsiella pneumoniae complex</taxon>
    </lineage>
</organism>
<dbReference type="RefSeq" id="WP_117135982.1">
    <property type="nucleotide sequence ID" value="NZ_BIKR01000003.1"/>
</dbReference>
<reference evidence="1 2" key="1">
    <citation type="journal article" date="2020" name="Antibiotics">
        <title>Molecular Typing, Characterization of Antimicrobial Resistance, Virulence Profiling and Analysis of Whole-Genome Sequence of Clinical Klebsiella pneumoniae Isolates.</title>
        <authorList>
            <person name="Shelenkov A."/>
            <person name="Mikhaylova Y."/>
            <person name="Yanushevich Y."/>
            <person name="Samoilov A."/>
            <person name="Petrova L."/>
            <person name="Fomina V."/>
            <person name="Gusarov V."/>
            <person name="Zamyatin M."/>
            <person name="Shagin D."/>
            <person name="Akimkin V."/>
        </authorList>
    </citation>
    <scope>NUCLEOTIDE SEQUENCE [LARGE SCALE GENOMIC DNA]</scope>
    <source>
        <strain evidence="1 2">CriePir120</strain>
    </source>
</reference>